<reference evidence="10" key="1">
    <citation type="journal article" date="2020" name="Microb. Genom.">
        <title>Genetic diversity of clinical and environmental Mucorales isolates obtained from an investigation of mucormycosis cases among solid organ transplant recipients.</title>
        <authorList>
            <person name="Nguyen M.H."/>
            <person name="Kaul D."/>
            <person name="Muto C."/>
            <person name="Cheng S.J."/>
            <person name="Richter R.A."/>
            <person name="Bruno V.M."/>
            <person name="Liu G."/>
            <person name="Beyhan S."/>
            <person name="Sundermann A.J."/>
            <person name="Mounaud S."/>
            <person name="Pasculle A.W."/>
            <person name="Nierman W.C."/>
            <person name="Driscoll E."/>
            <person name="Cumbie R."/>
            <person name="Clancy C.J."/>
            <person name="Dupont C.L."/>
        </authorList>
    </citation>
    <scope>NUCLEOTIDE SEQUENCE</scope>
    <source>
        <strain evidence="10">GL11</strain>
    </source>
</reference>
<organism evidence="10 11">
    <name type="scientific">Rhizopus oryzae</name>
    <name type="common">Mucormycosis agent</name>
    <name type="synonym">Rhizopus arrhizus var. delemar</name>
    <dbReference type="NCBI Taxonomy" id="64495"/>
    <lineage>
        <taxon>Eukaryota</taxon>
        <taxon>Fungi</taxon>
        <taxon>Fungi incertae sedis</taxon>
        <taxon>Mucoromycota</taxon>
        <taxon>Mucoromycotina</taxon>
        <taxon>Mucoromycetes</taxon>
        <taxon>Mucorales</taxon>
        <taxon>Mucorineae</taxon>
        <taxon>Rhizopodaceae</taxon>
        <taxon>Rhizopus</taxon>
    </lineage>
</organism>
<dbReference type="SUPFAM" id="SSF50978">
    <property type="entry name" value="WD40 repeat-like"/>
    <property type="match status" value="1"/>
</dbReference>
<dbReference type="InterPro" id="IPR019775">
    <property type="entry name" value="WD40_repeat_CS"/>
</dbReference>
<dbReference type="FunFam" id="1.10.10.60:FF:000024">
    <property type="entry name" value="DNA-directed RNA polymerases I, II, and III subunit"/>
    <property type="match status" value="1"/>
</dbReference>
<keyword evidence="4" id="KW-0479">Metal-binding</keyword>
<dbReference type="EMBL" id="JAANQT010001350">
    <property type="protein sequence ID" value="KAG1305511.1"/>
    <property type="molecule type" value="Genomic_DNA"/>
</dbReference>
<feature type="repeat" description="WD" evidence="9">
    <location>
        <begin position="10"/>
        <end position="55"/>
    </location>
</feature>
<dbReference type="PROSITE" id="PS50294">
    <property type="entry name" value="WD_REPEATS_REGION"/>
    <property type="match status" value="1"/>
</dbReference>
<dbReference type="PROSITE" id="PS00678">
    <property type="entry name" value="WD_REPEATS_1"/>
    <property type="match status" value="1"/>
</dbReference>
<comment type="caution">
    <text evidence="10">The sequence shown here is derived from an EMBL/GenBank/DDBJ whole genome shotgun (WGS) entry which is preliminary data.</text>
</comment>
<gene>
    <name evidence="10" type="ORF">G6F64_008325</name>
</gene>
<protein>
    <submittedName>
        <fullName evidence="10">Uncharacterized protein</fullName>
    </submittedName>
</protein>
<evidence type="ECO:0000256" key="9">
    <source>
        <dbReference type="PROSITE-ProRule" id="PRU00221"/>
    </source>
</evidence>
<evidence type="ECO:0000256" key="8">
    <source>
        <dbReference type="ARBA" id="ARBA00025720"/>
    </source>
</evidence>
<dbReference type="InterPro" id="IPR000268">
    <property type="entry name" value="RPABC5/Rpb10"/>
</dbReference>
<dbReference type="GO" id="GO:0046872">
    <property type="term" value="F:metal ion binding"/>
    <property type="evidence" value="ECO:0007669"/>
    <property type="project" value="UniProtKB-KW"/>
</dbReference>
<comment type="similarity">
    <text evidence="8">Belongs to the archaeal Rpo10/eukaryotic RPB10 RNA polymerase subunit family.</text>
</comment>
<comment type="subcellular location">
    <subcellularLocation>
        <location evidence="1">Nucleus</location>
    </subcellularLocation>
</comment>
<dbReference type="AlphaFoldDB" id="A0A9P7BQD6"/>
<evidence type="ECO:0000256" key="2">
    <source>
        <dbReference type="ARBA" id="ARBA00022478"/>
    </source>
</evidence>
<keyword evidence="5" id="KW-0677">Repeat</keyword>
<evidence type="ECO:0000256" key="6">
    <source>
        <dbReference type="ARBA" id="ARBA00022833"/>
    </source>
</evidence>
<evidence type="ECO:0000256" key="4">
    <source>
        <dbReference type="ARBA" id="ARBA00022723"/>
    </source>
</evidence>
<keyword evidence="7" id="KW-0804">Transcription</keyword>
<evidence type="ECO:0000256" key="3">
    <source>
        <dbReference type="ARBA" id="ARBA00022574"/>
    </source>
</evidence>
<dbReference type="GO" id="GO:0003899">
    <property type="term" value="F:DNA-directed RNA polymerase activity"/>
    <property type="evidence" value="ECO:0007669"/>
    <property type="project" value="InterPro"/>
</dbReference>
<dbReference type="InterPro" id="IPR001680">
    <property type="entry name" value="WD40_rpt"/>
</dbReference>
<evidence type="ECO:0000256" key="7">
    <source>
        <dbReference type="ARBA" id="ARBA00023163"/>
    </source>
</evidence>
<name>A0A9P7BQD6_RHIOR</name>
<keyword evidence="2" id="KW-0240">DNA-directed RNA polymerase</keyword>
<accession>A0A9P7BQD6</accession>
<dbReference type="InterPro" id="IPR036322">
    <property type="entry name" value="WD40_repeat_dom_sf"/>
</dbReference>
<keyword evidence="6" id="KW-0862">Zinc</keyword>
<evidence type="ECO:0000313" key="10">
    <source>
        <dbReference type="EMBL" id="KAG1305511.1"/>
    </source>
</evidence>
<dbReference type="InterPro" id="IPR015943">
    <property type="entry name" value="WD40/YVTN_repeat-like_dom_sf"/>
</dbReference>
<dbReference type="GO" id="GO:0005665">
    <property type="term" value="C:RNA polymerase II, core complex"/>
    <property type="evidence" value="ECO:0007669"/>
    <property type="project" value="UniProtKB-ARBA"/>
</dbReference>
<feature type="repeat" description="WD" evidence="9">
    <location>
        <begin position="219"/>
        <end position="250"/>
    </location>
</feature>
<dbReference type="GO" id="GO:0006351">
    <property type="term" value="P:DNA-templated transcription"/>
    <property type="evidence" value="ECO:0007669"/>
    <property type="project" value="InterPro"/>
</dbReference>
<keyword evidence="11" id="KW-1185">Reference proteome</keyword>
<dbReference type="Proteomes" id="UP000716291">
    <property type="component" value="Unassembled WGS sequence"/>
</dbReference>
<proteinExistence type="inferred from homology"/>
<dbReference type="GO" id="GO:0003677">
    <property type="term" value="F:DNA binding"/>
    <property type="evidence" value="ECO:0007669"/>
    <property type="project" value="InterPro"/>
</dbReference>
<dbReference type="SMART" id="SM00320">
    <property type="entry name" value="WD40"/>
    <property type="match status" value="5"/>
</dbReference>
<dbReference type="SUPFAM" id="SSF46924">
    <property type="entry name" value="RNA polymerase subunit RPB10"/>
    <property type="match status" value="1"/>
</dbReference>
<dbReference type="Gene3D" id="1.10.10.60">
    <property type="entry name" value="Homeodomain-like"/>
    <property type="match status" value="1"/>
</dbReference>
<dbReference type="Gene3D" id="2.130.10.10">
    <property type="entry name" value="YVTN repeat-like/Quinoprotein amine dehydrogenase"/>
    <property type="match status" value="1"/>
</dbReference>
<evidence type="ECO:0000256" key="5">
    <source>
        <dbReference type="ARBA" id="ARBA00022737"/>
    </source>
</evidence>
<dbReference type="Pfam" id="PF00400">
    <property type="entry name" value="WD40"/>
    <property type="match status" value="3"/>
</dbReference>
<dbReference type="InterPro" id="IPR023580">
    <property type="entry name" value="RNA_pol_su_RPB10"/>
</dbReference>
<evidence type="ECO:0000256" key="1">
    <source>
        <dbReference type="ARBA" id="ARBA00004123"/>
    </source>
</evidence>
<dbReference type="PANTHER" id="PTHR45296:SF1">
    <property type="entry name" value="TRANSDUCIN_WD40 REPEAT-LIKE SUPERFAMILY PROTEIN"/>
    <property type="match status" value="1"/>
</dbReference>
<dbReference type="Pfam" id="PF01194">
    <property type="entry name" value="RNA_pol_N"/>
    <property type="match status" value="1"/>
</dbReference>
<evidence type="ECO:0000313" key="11">
    <source>
        <dbReference type="Proteomes" id="UP000716291"/>
    </source>
</evidence>
<keyword evidence="3 9" id="KW-0853">WD repeat</keyword>
<dbReference type="PROSITE" id="PS50082">
    <property type="entry name" value="WD_REPEATS_2"/>
    <property type="match status" value="2"/>
</dbReference>
<dbReference type="OrthoDB" id="2161379at2759"/>
<dbReference type="PANTHER" id="PTHR45296">
    <property type="entry name" value="TRANSDUCIN/WD40 REPEAT-LIKE SUPERFAMILY PROTEIN"/>
    <property type="match status" value="1"/>
</dbReference>
<sequence>MTNIEPLHELKGHKGPVLTLDYSRISCIGEHVLASGSEDNTCRIWDLRSNKAIKGINNLNEPVTSVKFAKKANLPLLYLSSGNKIDLNESNKFLATADDEGCVNIIDLSSDKIYKKTTKKHQTICMTAKFRPKKSWDVWSGGMDSKVYEWDFSRGSVTNIYDMNAEEPSAAQMFNPPFVYSLAISTDGKWIASSLGDSTIQLISPPSKKSKTTKKVRLMNGHNSMVNCLSFIEPNKLLSGAANGKLAVWSDFDNSTTSTIDPAQSFQLKGNIHRFNWLETYEMDEKVYIAAAGVGLTPESGALFIGNKWDNYLSLLQAEYTEGEALDALGLKRYCCRRMVLTHVDLIEKLLHYNPLERTRDRGRS</sequence>